<evidence type="ECO:0000256" key="1">
    <source>
        <dbReference type="ARBA" id="ARBA00010578"/>
    </source>
</evidence>
<dbReference type="PANTHER" id="PTHR13043:SF1">
    <property type="entry name" value="EXOCYST COMPLEX COMPONENT 2"/>
    <property type="match status" value="1"/>
</dbReference>
<comment type="function">
    <text evidence="4">Component of the exocyst complex involved in the docking of exocytic vesicles with fusion sites on the plasma membrane.</text>
</comment>
<evidence type="ECO:0000259" key="6">
    <source>
        <dbReference type="Pfam" id="PF15469"/>
    </source>
</evidence>
<feature type="region of interest" description="Disordered" evidence="5">
    <location>
        <begin position="184"/>
        <end position="220"/>
    </location>
</feature>
<dbReference type="Proteomes" id="UP000275385">
    <property type="component" value="Unassembled WGS sequence"/>
</dbReference>
<evidence type="ECO:0000256" key="3">
    <source>
        <dbReference type="ARBA" id="ARBA00022483"/>
    </source>
</evidence>
<dbReference type="EMBL" id="QVQW01000018">
    <property type="protein sequence ID" value="RKU45788.1"/>
    <property type="molecule type" value="Genomic_DNA"/>
</dbReference>
<feature type="compositionally biased region" description="Polar residues" evidence="5">
    <location>
        <begin position="1029"/>
        <end position="1050"/>
    </location>
</feature>
<proteinExistence type="inferred from homology"/>
<reference evidence="7 8" key="1">
    <citation type="submission" date="2018-08" db="EMBL/GenBank/DDBJ databases">
        <title>Draft genome of the lignicolous fungus Coniochaeta pulveracea.</title>
        <authorList>
            <person name="Borstlap C.J."/>
            <person name="De Witt R.N."/>
            <person name="Botha A."/>
            <person name="Volschenk H."/>
        </authorList>
    </citation>
    <scope>NUCLEOTIDE SEQUENCE [LARGE SCALE GENOMIC DNA]</scope>
    <source>
        <strain evidence="7 8">CAB683</strain>
    </source>
</reference>
<organism evidence="7 8">
    <name type="scientific">Coniochaeta pulveracea</name>
    <dbReference type="NCBI Taxonomy" id="177199"/>
    <lineage>
        <taxon>Eukaryota</taxon>
        <taxon>Fungi</taxon>
        <taxon>Dikarya</taxon>
        <taxon>Ascomycota</taxon>
        <taxon>Pezizomycotina</taxon>
        <taxon>Sordariomycetes</taxon>
        <taxon>Sordariomycetidae</taxon>
        <taxon>Coniochaetales</taxon>
        <taxon>Coniochaetaceae</taxon>
        <taxon>Coniochaeta</taxon>
    </lineage>
</organism>
<dbReference type="AlphaFoldDB" id="A0A420YD13"/>
<feature type="domain" description="Exocyst complex component EXOC2/Sec5 N-terminal" evidence="6">
    <location>
        <begin position="82"/>
        <end position="1018"/>
    </location>
</feature>
<protein>
    <recommendedName>
        <fullName evidence="4">Exocyst complex component SEC5</fullName>
    </recommendedName>
</protein>
<evidence type="ECO:0000313" key="7">
    <source>
        <dbReference type="EMBL" id="RKU45788.1"/>
    </source>
</evidence>
<dbReference type="PANTHER" id="PTHR13043">
    <property type="entry name" value="EXOCYST COMPLEX COMPONENT SEC5"/>
    <property type="match status" value="1"/>
</dbReference>
<keyword evidence="2 4" id="KW-0813">Transport</keyword>
<dbReference type="InterPro" id="IPR029175">
    <property type="entry name" value="EXOC2/Sec5"/>
</dbReference>
<dbReference type="GO" id="GO:0006893">
    <property type="term" value="P:Golgi to plasma membrane transport"/>
    <property type="evidence" value="ECO:0007669"/>
    <property type="project" value="UniProtKB-UniRule"/>
</dbReference>
<comment type="subunit">
    <text evidence="4">Component of the exocyst complex.</text>
</comment>
<dbReference type="STRING" id="177199.A0A420YD13"/>
<feature type="region of interest" description="Disordered" evidence="5">
    <location>
        <begin position="15"/>
        <end position="88"/>
    </location>
</feature>
<keyword evidence="4" id="KW-0653">Protein transport</keyword>
<keyword evidence="3 4" id="KW-0268">Exocytosis</keyword>
<dbReference type="GO" id="GO:0015031">
    <property type="term" value="P:protein transport"/>
    <property type="evidence" value="ECO:0007669"/>
    <property type="project" value="UniProtKB-KW"/>
</dbReference>
<comment type="caution">
    <text evidence="7">The sequence shown here is derived from an EMBL/GenBank/DDBJ whole genome shotgun (WGS) entry which is preliminary data.</text>
</comment>
<dbReference type="InterPro" id="IPR039481">
    <property type="entry name" value="EXOC2/Sec5_N_dom"/>
</dbReference>
<gene>
    <name evidence="7" type="ORF">DL546_003850</name>
</gene>
<comment type="similarity">
    <text evidence="1 4">Belongs to the SEC5 family.</text>
</comment>
<sequence>MADERTVLDFYQLSNPYPVEWPAEKNTSDGSEDEDEAEKKKRNRRKSKYQALERAVSNRGSFVPGAENAKSGPGNIVQKDEPDPLGTTDSVVRTLKAMDLPVQEDARLRNRFLLSSTTFSPSLFLSQMHAQADTQQLLNGLDVLSKSIDQKSASLKVLVESNFERFVRAKATIDNVYKEMKYRGVDPTPRNTRAHSRHASRNSFRGSSANPSTPIHLTSAPDCRKKNALVKESDYGVLGIKAPLLDVSAKAEDVWGPALGGREKEEHLKDVASNLERFKEVVEISSAISDSIRRNDHETLIEEYVKARRFADEARQVVQAIGSSEPTEEQVYKILLTGRMWHDVDQQIQAFKRDVWRTLASLHTVSKAESGPGQTDQHMELISLLLELGVEDNPVWVWLLSRYDYLKGKILATADRSKVEIEVLRRRLANAERPGPDLMALHMKALGRQTSIDSKVPTFDSPDIIEMWEKVAAFMTAMLSPDGILGEVLDFWRTVQGFIDGKTQRTLPSGYNGESETHHRLSQQGTTDLQKGTVELVDLLREHILSFFAGPPPEDISALFSPLPSTPNTPISATTKNGSLSPLPRDPRFAFDANNQPPPSPKRGEFWEKYAFWPPWSNAVSGVHYISKLLVLVGNGAADMAYINPVARGEEVEQLQALVSIARDRSIRVLCAAWNDDAERFKYLEDWERPLDRKDVTKMPTTFSTFENALLAGMQSVLYIPEATAKPGADKIVLPPSRVNLDNVRGQFFTTLYKALSGMVEIAERRGAQAEDEWTIDEDDFVVVNATEGGQVPLPGNGTKPDRSSRMLLTLSNFQVLRSQIIPGLVSQFENAFAVTLTDQTEKVRNVLNAIDDRLFKAYTKSAAETLQRIIHTGVTAPDWVPDSRNGKPREVNAYVYEALLTLVLVHSQVSTTASSLATQILSYLLETASQALLDAFKSRPRYNLEALMQATLDVEFVAQTLSQYTTDKASEIQGLIYQELDSRTDNEARAKLQGELPEMRSVLKRLRKASENEFACFRKPRRPKDHTSISSGSNRAPSVASNSTGTTINPGPLRRVDTGQSEQSL</sequence>
<accession>A0A420YD13</accession>
<evidence type="ECO:0000256" key="2">
    <source>
        <dbReference type="ARBA" id="ARBA00022448"/>
    </source>
</evidence>
<dbReference type="OrthoDB" id="26242at2759"/>
<evidence type="ECO:0000313" key="8">
    <source>
        <dbReference type="Proteomes" id="UP000275385"/>
    </source>
</evidence>
<evidence type="ECO:0000256" key="4">
    <source>
        <dbReference type="RuleBase" id="RU365069"/>
    </source>
</evidence>
<dbReference type="GO" id="GO:0006887">
    <property type="term" value="P:exocytosis"/>
    <property type="evidence" value="ECO:0007669"/>
    <property type="project" value="UniProtKB-KW"/>
</dbReference>
<evidence type="ECO:0000256" key="5">
    <source>
        <dbReference type="SAM" id="MobiDB-lite"/>
    </source>
</evidence>
<keyword evidence="8" id="KW-1185">Reference proteome</keyword>
<feature type="compositionally biased region" description="Polar residues" evidence="5">
    <location>
        <begin position="201"/>
        <end position="216"/>
    </location>
</feature>
<dbReference type="GO" id="GO:0000145">
    <property type="term" value="C:exocyst"/>
    <property type="evidence" value="ECO:0007669"/>
    <property type="project" value="UniProtKB-UniRule"/>
</dbReference>
<feature type="region of interest" description="Disordered" evidence="5">
    <location>
        <begin position="1015"/>
        <end position="1066"/>
    </location>
</feature>
<name>A0A420YD13_9PEZI</name>
<dbReference type="Pfam" id="PF15469">
    <property type="entry name" value="Sec5"/>
    <property type="match status" value="1"/>
</dbReference>